<feature type="coiled-coil region" evidence="1">
    <location>
        <begin position="42"/>
        <end position="90"/>
    </location>
</feature>
<evidence type="ECO:0000256" key="1">
    <source>
        <dbReference type="SAM" id="Coils"/>
    </source>
</evidence>
<dbReference type="PROSITE" id="PS51257">
    <property type="entry name" value="PROKAR_LIPOPROTEIN"/>
    <property type="match status" value="1"/>
</dbReference>
<dbReference type="Proteomes" id="UP000000753">
    <property type="component" value="Chromosome"/>
</dbReference>
<keyword evidence="2" id="KW-0812">Transmembrane</keyword>
<gene>
    <name evidence="3" type="ordered locus">swp_3236</name>
</gene>
<dbReference type="KEGG" id="swp:swp_3236"/>
<organism evidence="3 4">
    <name type="scientific">Shewanella piezotolerans (strain WP3 / JCM 13877)</name>
    <dbReference type="NCBI Taxonomy" id="225849"/>
    <lineage>
        <taxon>Bacteria</taxon>
        <taxon>Pseudomonadati</taxon>
        <taxon>Pseudomonadota</taxon>
        <taxon>Gammaproteobacteria</taxon>
        <taxon>Alteromonadales</taxon>
        <taxon>Shewanellaceae</taxon>
        <taxon>Shewanella</taxon>
    </lineage>
</organism>
<keyword evidence="2" id="KW-1133">Transmembrane helix</keyword>
<keyword evidence="2" id="KW-0472">Membrane</keyword>
<dbReference type="RefSeq" id="WP_020913293.1">
    <property type="nucleotide sequence ID" value="NC_011566.1"/>
</dbReference>
<dbReference type="STRING" id="225849.swp_3236"/>
<sequence>MDEFLKIFATPPFVAIAWVCTVASCIYAFVQKSNVTKVTQKFNNLNITHNDLKVQNNTLQQKFESLEVSYSTLQVQNTSLEQQIVEIEKNDIHDNYQEVHQNGQNNFNQGVIKGDFIYNK</sequence>
<keyword evidence="4" id="KW-1185">Reference proteome</keyword>
<proteinExistence type="predicted"/>
<evidence type="ECO:0000313" key="3">
    <source>
        <dbReference type="EMBL" id="ACJ29942.1"/>
    </source>
</evidence>
<evidence type="ECO:0000256" key="2">
    <source>
        <dbReference type="SAM" id="Phobius"/>
    </source>
</evidence>
<dbReference type="HOGENOM" id="CLU_2221434_0_0_6"/>
<dbReference type="AlphaFoldDB" id="B8CRD4"/>
<protein>
    <submittedName>
        <fullName evidence="3">Uncharacterized protein</fullName>
    </submittedName>
</protein>
<feature type="transmembrane region" description="Helical" evidence="2">
    <location>
        <begin position="12"/>
        <end position="30"/>
    </location>
</feature>
<keyword evidence="1" id="KW-0175">Coiled coil</keyword>
<accession>B8CRD4</accession>
<evidence type="ECO:0000313" key="4">
    <source>
        <dbReference type="Proteomes" id="UP000000753"/>
    </source>
</evidence>
<reference evidence="3 4" key="1">
    <citation type="journal article" date="2008" name="PLoS ONE">
        <title>Environmental adaptation: genomic analysis of the piezotolerant and psychrotolerant deep-sea iron reducing bacterium Shewanella piezotolerans WP3.</title>
        <authorList>
            <person name="Wang F."/>
            <person name="Wang J."/>
            <person name="Jian H."/>
            <person name="Zhang B."/>
            <person name="Li S."/>
            <person name="Wang F."/>
            <person name="Zeng X."/>
            <person name="Gao L."/>
            <person name="Bartlett D.H."/>
            <person name="Yu J."/>
            <person name="Hu S."/>
            <person name="Xiao X."/>
        </authorList>
    </citation>
    <scope>NUCLEOTIDE SEQUENCE [LARGE SCALE GENOMIC DNA]</scope>
    <source>
        <strain evidence="4">WP3 / JCM 13877</strain>
    </source>
</reference>
<dbReference type="EMBL" id="CP000472">
    <property type="protein sequence ID" value="ACJ29942.1"/>
    <property type="molecule type" value="Genomic_DNA"/>
</dbReference>
<name>B8CRD4_SHEPW</name>